<gene>
    <name evidence="2" type="ORF">DICVIV_08531</name>
</gene>
<keyword evidence="1" id="KW-1133">Transmembrane helix</keyword>
<dbReference type="Proteomes" id="UP000053766">
    <property type="component" value="Unassembled WGS sequence"/>
</dbReference>
<sequence>MRLNEGNKEKLYLNTAVILIKYGLVANICIKMITASKTYRLLRPVAI</sequence>
<evidence type="ECO:0000313" key="2">
    <source>
        <dbReference type="EMBL" id="KJH45407.1"/>
    </source>
</evidence>
<reference evidence="2 3" key="1">
    <citation type="submission" date="2013-11" db="EMBL/GenBank/DDBJ databases">
        <title>Draft genome of the bovine lungworm Dictyocaulus viviparus.</title>
        <authorList>
            <person name="Mitreva M."/>
        </authorList>
    </citation>
    <scope>NUCLEOTIDE SEQUENCE [LARGE SCALE GENOMIC DNA]</scope>
    <source>
        <strain evidence="2 3">HannoverDv2000</strain>
    </source>
</reference>
<organism evidence="2 3">
    <name type="scientific">Dictyocaulus viviparus</name>
    <name type="common">Bovine lungworm</name>
    <dbReference type="NCBI Taxonomy" id="29172"/>
    <lineage>
        <taxon>Eukaryota</taxon>
        <taxon>Metazoa</taxon>
        <taxon>Ecdysozoa</taxon>
        <taxon>Nematoda</taxon>
        <taxon>Chromadorea</taxon>
        <taxon>Rhabditida</taxon>
        <taxon>Rhabditina</taxon>
        <taxon>Rhabditomorpha</taxon>
        <taxon>Strongyloidea</taxon>
        <taxon>Metastrongylidae</taxon>
        <taxon>Dictyocaulus</taxon>
    </lineage>
</organism>
<proteinExistence type="predicted"/>
<feature type="transmembrane region" description="Helical" evidence="1">
    <location>
        <begin position="12"/>
        <end position="33"/>
    </location>
</feature>
<dbReference type="EMBL" id="KN716409">
    <property type="protein sequence ID" value="KJH45407.1"/>
    <property type="molecule type" value="Genomic_DNA"/>
</dbReference>
<evidence type="ECO:0000256" key="1">
    <source>
        <dbReference type="SAM" id="Phobius"/>
    </source>
</evidence>
<reference evidence="3" key="2">
    <citation type="journal article" date="2016" name="Sci. Rep.">
        <title>Dictyocaulus viviparus genome, variome and transcriptome elucidate lungworm biology and support future intervention.</title>
        <authorList>
            <person name="McNulty S.N."/>
            <person name="Strube C."/>
            <person name="Rosa B.A."/>
            <person name="Martin J.C."/>
            <person name="Tyagi R."/>
            <person name="Choi Y.J."/>
            <person name="Wang Q."/>
            <person name="Hallsworth Pepin K."/>
            <person name="Zhang X."/>
            <person name="Ozersky P."/>
            <person name="Wilson R.K."/>
            <person name="Sternberg P.W."/>
            <person name="Gasser R.B."/>
            <person name="Mitreva M."/>
        </authorList>
    </citation>
    <scope>NUCLEOTIDE SEQUENCE [LARGE SCALE GENOMIC DNA]</scope>
    <source>
        <strain evidence="3">HannoverDv2000</strain>
    </source>
</reference>
<name>A0A0D8XNT3_DICVI</name>
<keyword evidence="1" id="KW-0472">Membrane</keyword>
<keyword evidence="3" id="KW-1185">Reference proteome</keyword>
<dbReference type="AlphaFoldDB" id="A0A0D8XNT3"/>
<evidence type="ECO:0000313" key="3">
    <source>
        <dbReference type="Proteomes" id="UP000053766"/>
    </source>
</evidence>
<accession>A0A0D8XNT3</accession>
<keyword evidence="1" id="KW-0812">Transmembrane</keyword>
<protein>
    <submittedName>
        <fullName evidence="2">Uncharacterized protein</fullName>
    </submittedName>
</protein>